<proteinExistence type="predicted"/>
<dbReference type="GO" id="GO:0008168">
    <property type="term" value="F:methyltransferase activity"/>
    <property type="evidence" value="ECO:0007669"/>
    <property type="project" value="UniProtKB-KW"/>
</dbReference>
<reference evidence="3" key="1">
    <citation type="journal article" date="2015" name="Nature">
        <title>Complex archaea that bridge the gap between prokaryotes and eukaryotes.</title>
        <authorList>
            <person name="Spang A."/>
            <person name="Saw J.H."/>
            <person name="Jorgensen S.L."/>
            <person name="Zaremba-Niedzwiedzka K."/>
            <person name="Martijn J."/>
            <person name="Lind A.E."/>
            <person name="van Eijk R."/>
            <person name="Schleper C."/>
            <person name="Guy L."/>
            <person name="Ettema T.J."/>
        </authorList>
    </citation>
    <scope>NUCLEOTIDE SEQUENCE</scope>
</reference>
<feature type="non-terminal residue" evidence="3">
    <location>
        <position position="98"/>
    </location>
</feature>
<dbReference type="InterPro" id="IPR029063">
    <property type="entry name" value="SAM-dependent_MTases_sf"/>
</dbReference>
<evidence type="ECO:0000256" key="2">
    <source>
        <dbReference type="ARBA" id="ARBA00022679"/>
    </source>
</evidence>
<dbReference type="SUPFAM" id="SSF53335">
    <property type="entry name" value="S-adenosyl-L-methionine-dependent methyltransferases"/>
    <property type="match status" value="1"/>
</dbReference>
<comment type="caution">
    <text evidence="3">The sequence shown here is derived from an EMBL/GenBank/DDBJ whole genome shotgun (WGS) entry which is preliminary data.</text>
</comment>
<dbReference type="Pfam" id="PF00145">
    <property type="entry name" value="DNA_methylase"/>
    <property type="match status" value="1"/>
</dbReference>
<accession>A0A0F8YWS0</accession>
<name>A0A0F8YWS0_9ZZZZ</name>
<gene>
    <name evidence="3" type="ORF">LCGC14_2768820</name>
</gene>
<organism evidence="3">
    <name type="scientific">marine sediment metagenome</name>
    <dbReference type="NCBI Taxonomy" id="412755"/>
    <lineage>
        <taxon>unclassified sequences</taxon>
        <taxon>metagenomes</taxon>
        <taxon>ecological metagenomes</taxon>
    </lineage>
</organism>
<evidence type="ECO:0000256" key="1">
    <source>
        <dbReference type="ARBA" id="ARBA00022603"/>
    </source>
</evidence>
<evidence type="ECO:0008006" key="4">
    <source>
        <dbReference type="Google" id="ProtNLM"/>
    </source>
</evidence>
<dbReference type="InterPro" id="IPR001525">
    <property type="entry name" value="C5_MeTfrase"/>
</dbReference>
<keyword evidence="2" id="KW-0808">Transferase</keyword>
<protein>
    <recommendedName>
        <fullName evidence="4">DNA (cytosine-5-)-methyltransferase</fullName>
    </recommendedName>
</protein>
<keyword evidence="1" id="KW-0489">Methyltransferase</keyword>
<dbReference type="Gene3D" id="3.40.50.150">
    <property type="entry name" value="Vaccinia Virus protein VP39"/>
    <property type="match status" value="1"/>
</dbReference>
<evidence type="ECO:0000313" key="3">
    <source>
        <dbReference type="EMBL" id="KKK85877.1"/>
    </source>
</evidence>
<sequence length="98" mass="11184">MKNKQTKKFRPKKNIKVIELFAGVGGFRLGLEAIRGKNGKKPFNVVWSNQWEPTTKKQHASEIYEKRFGKKGHSNEDISEVSSKKIIKPLSVVTRTNS</sequence>
<dbReference type="GO" id="GO:0032259">
    <property type="term" value="P:methylation"/>
    <property type="evidence" value="ECO:0007669"/>
    <property type="project" value="UniProtKB-KW"/>
</dbReference>
<dbReference type="AlphaFoldDB" id="A0A0F8YWS0"/>
<dbReference type="EMBL" id="LAZR01051104">
    <property type="protein sequence ID" value="KKK85877.1"/>
    <property type="molecule type" value="Genomic_DNA"/>
</dbReference>